<feature type="repeat" description="TPR" evidence="3">
    <location>
        <begin position="252"/>
        <end position="285"/>
    </location>
</feature>
<dbReference type="InterPro" id="IPR051685">
    <property type="entry name" value="Ycf3/AcsC/BcsC/TPR_MFPF"/>
</dbReference>
<sequence>MSIDSTLRKAAKLARSGNRAGAAKLYREILAQFPNNATARKGLASLGAPAGGPRPAAMPGGGALGAGLIPGARPVAPPAGLAGGPAPAQPRRPAPAPAAKSGSGGARPAKGGPAPAPQQMAALERMLNRGDPRAAVTEGKRLALLFPRSPALLNLLGMAQARAGQLDEALASYERVLEIDPGFAGAHVNKANAYALMGKFDAVEASARAALALDAKLAQAHMLLGYGLVNTGRAEDGIGPFRTSVKLAPKMVQTHIGLGNAYAAAGQHQDALDTFHTALALDPQNPGVLNNIGNALVTLHRIDEAVEYLARAARIDRRNVVLLNNYARSLRDIGRSREAIEVCDQVIALDPNSAEAWGLLGSCRRELGDKAGAIAAIDKAVEINPSNLQALGIRWQMETLPIDHPELAHLKALAADDTLPGGDRSLIELALFNAFDKADDLEEAMAHLHRANRLRRASEPYEIEEHRAMLNRLKEAFDAGVDPLDAEAMAEIPAPARPVFIVGMPRSGTSLVEQILASHSQVHGAGELNALATEVRGKLGWYPGDTPKPFTRENLMLLRRSYFDSVVRYGIDKPVVTDKTPLNFRHIGPALAAMPEARVLFMRRDSRATCWSNYSNSFLGRANNFGHDMIDTAEMYRIHLDLMAFWKKHFPDRVTIVPYERLTEHQEEESRKLVAAAGLDWEDACLDFHKTKRAVRTVSATQVRQKMYTGSSEAWRRYADYIQPMLERLEGLDPD</sequence>
<dbReference type="SUPFAM" id="SSF52540">
    <property type="entry name" value="P-loop containing nucleoside triphosphate hydrolases"/>
    <property type="match status" value="1"/>
</dbReference>
<dbReference type="Proteomes" id="UP001144205">
    <property type="component" value="Unassembled WGS sequence"/>
</dbReference>
<feature type="repeat" description="TPR" evidence="3">
    <location>
        <begin position="150"/>
        <end position="183"/>
    </location>
</feature>
<evidence type="ECO:0000313" key="5">
    <source>
        <dbReference type="EMBL" id="GKY87502.1"/>
    </source>
</evidence>
<name>A0ABQ5LTR6_9RHOB</name>
<evidence type="ECO:0000256" key="3">
    <source>
        <dbReference type="PROSITE-ProRule" id="PRU00339"/>
    </source>
</evidence>
<reference evidence="5" key="1">
    <citation type="journal article" date="2023" name="Int. J. Syst. Evol. Microbiol.">
        <title>Sinisalibacter aestuarii sp. nov., isolated from estuarine sediment of the Arakawa River.</title>
        <authorList>
            <person name="Arafat S.T."/>
            <person name="Hirano S."/>
            <person name="Sato A."/>
            <person name="Takeuchi K."/>
            <person name="Yasuda T."/>
            <person name="Terahara T."/>
            <person name="Hamada M."/>
            <person name="Kobayashi T."/>
        </authorList>
    </citation>
    <scope>NUCLEOTIDE SEQUENCE</scope>
    <source>
        <strain evidence="5">B-399</strain>
    </source>
</reference>
<dbReference type="InterPro" id="IPR027417">
    <property type="entry name" value="P-loop_NTPase"/>
</dbReference>
<evidence type="ECO:0000256" key="2">
    <source>
        <dbReference type="ARBA" id="ARBA00022803"/>
    </source>
</evidence>
<accession>A0ABQ5LTR6</accession>
<protein>
    <recommendedName>
        <fullName evidence="7">Tetratricopeptide repeat protein</fullName>
    </recommendedName>
</protein>
<dbReference type="InterPro" id="IPR019734">
    <property type="entry name" value="TPR_rpt"/>
</dbReference>
<dbReference type="Pfam" id="PF14559">
    <property type="entry name" value="TPR_19"/>
    <property type="match status" value="1"/>
</dbReference>
<dbReference type="PROSITE" id="PS50293">
    <property type="entry name" value="TPR_REGION"/>
    <property type="match status" value="1"/>
</dbReference>
<dbReference type="Pfam" id="PF13414">
    <property type="entry name" value="TPR_11"/>
    <property type="match status" value="1"/>
</dbReference>
<feature type="repeat" description="TPR" evidence="3">
    <location>
        <begin position="286"/>
        <end position="319"/>
    </location>
</feature>
<comment type="caution">
    <text evidence="5">The sequence shown here is derived from an EMBL/GenBank/DDBJ whole genome shotgun (WGS) entry which is preliminary data.</text>
</comment>
<keyword evidence="2 3" id="KW-0802">TPR repeat</keyword>
<evidence type="ECO:0000256" key="1">
    <source>
        <dbReference type="ARBA" id="ARBA00022737"/>
    </source>
</evidence>
<evidence type="ECO:0000313" key="6">
    <source>
        <dbReference type="Proteomes" id="UP001144205"/>
    </source>
</evidence>
<dbReference type="EMBL" id="BROH01000003">
    <property type="protein sequence ID" value="GKY87502.1"/>
    <property type="molecule type" value="Genomic_DNA"/>
</dbReference>
<keyword evidence="6" id="KW-1185">Reference proteome</keyword>
<dbReference type="Pfam" id="PF13469">
    <property type="entry name" value="Sulfotransfer_3"/>
    <property type="match status" value="1"/>
</dbReference>
<gene>
    <name evidence="5" type="ORF">STA1M1_13710</name>
</gene>
<evidence type="ECO:0000256" key="4">
    <source>
        <dbReference type="SAM" id="MobiDB-lite"/>
    </source>
</evidence>
<dbReference type="RefSeq" id="WP_281841490.1">
    <property type="nucleotide sequence ID" value="NZ_BROH01000003.1"/>
</dbReference>
<dbReference type="PROSITE" id="PS50005">
    <property type="entry name" value="TPR"/>
    <property type="match status" value="4"/>
</dbReference>
<keyword evidence="1" id="KW-0677">Repeat</keyword>
<proteinExistence type="predicted"/>
<organism evidence="5 6">
    <name type="scientific">Sinisalibacter aestuarii</name>
    <dbReference type="NCBI Taxonomy" id="2949426"/>
    <lineage>
        <taxon>Bacteria</taxon>
        <taxon>Pseudomonadati</taxon>
        <taxon>Pseudomonadota</taxon>
        <taxon>Alphaproteobacteria</taxon>
        <taxon>Rhodobacterales</taxon>
        <taxon>Roseobacteraceae</taxon>
        <taxon>Sinisalibacter</taxon>
    </lineage>
</organism>
<feature type="repeat" description="TPR" evidence="3">
    <location>
        <begin position="354"/>
        <end position="387"/>
    </location>
</feature>
<dbReference type="PANTHER" id="PTHR44943:SF8">
    <property type="entry name" value="TPR REPEAT-CONTAINING PROTEIN MJ0263"/>
    <property type="match status" value="1"/>
</dbReference>
<feature type="compositionally biased region" description="Low complexity" evidence="4">
    <location>
        <begin position="97"/>
        <end position="113"/>
    </location>
</feature>
<dbReference type="SMART" id="SM00028">
    <property type="entry name" value="TPR"/>
    <property type="match status" value="8"/>
</dbReference>
<dbReference type="Pfam" id="PF13432">
    <property type="entry name" value="TPR_16"/>
    <property type="match status" value="1"/>
</dbReference>
<dbReference type="Gene3D" id="1.25.40.10">
    <property type="entry name" value="Tetratricopeptide repeat domain"/>
    <property type="match status" value="3"/>
</dbReference>
<feature type="region of interest" description="Disordered" evidence="4">
    <location>
        <begin position="76"/>
        <end position="117"/>
    </location>
</feature>
<evidence type="ECO:0008006" key="7">
    <source>
        <dbReference type="Google" id="ProtNLM"/>
    </source>
</evidence>
<feature type="compositionally biased region" description="Pro residues" evidence="4">
    <location>
        <begin position="87"/>
        <end position="96"/>
    </location>
</feature>
<dbReference type="InterPro" id="IPR011990">
    <property type="entry name" value="TPR-like_helical_dom_sf"/>
</dbReference>
<feature type="compositionally biased region" description="Low complexity" evidence="4">
    <location>
        <begin position="76"/>
        <end position="86"/>
    </location>
</feature>
<dbReference type="SUPFAM" id="SSF48452">
    <property type="entry name" value="TPR-like"/>
    <property type="match status" value="1"/>
</dbReference>
<dbReference type="Gene3D" id="3.40.50.300">
    <property type="entry name" value="P-loop containing nucleotide triphosphate hydrolases"/>
    <property type="match status" value="1"/>
</dbReference>
<dbReference type="PANTHER" id="PTHR44943">
    <property type="entry name" value="CELLULOSE SYNTHASE OPERON PROTEIN C"/>
    <property type="match status" value="1"/>
</dbReference>